<dbReference type="InterPro" id="IPR047780">
    <property type="entry name" value="TssQ-like"/>
</dbReference>
<keyword evidence="2" id="KW-0449">Lipoprotein</keyword>
<keyword evidence="3" id="KW-1185">Reference proteome</keyword>
<protein>
    <submittedName>
        <fullName evidence="2">TssQ family T6SS-associated lipoprotein</fullName>
    </submittedName>
</protein>
<organism evidence="2 3">
    <name type="scientific">Massilia solisilvae</name>
    <dbReference type="NCBI Taxonomy" id="1811225"/>
    <lineage>
        <taxon>Bacteria</taxon>
        <taxon>Pseudomonadati</taxon>
        <taxon>Pseudomonadota</taxon>
        <taxon>Betaproteobacteria</taxon>
        <taxon>Burkholderiales</taxon>
        <taxon>Oxalobacteraceae</taxon>
        <taxon>Telluria group</taxon>
        <taxon>Massilia</taxon>
    </lineage>
</organism>
<feature type="chain" id="PRO_5047254477" evidence="1">
    <location>
        <begin position="19"/>
        <end position="137"/>
    </location>
</feature>
<accession>A0ABT2BGM6</accession>
<evidence type="ECO:0000256" key="1">
    <source>
        <dbReference type="SAM" id="SignalP"/>
    </source>
</evidence>
<name>A0ABT2BGM6_9BURK</name>
<comment type="caution">
    <text evidence="2">The sequence shown here is derived from an EMBL/GenBank/DDBJ whole genome shotgun (WGS) entry which is preliminary data.</text>
</comment>
<feature type="signal peptide" evidence="1">
    <location>
        <begin position="1"/>
        <end position="18"/>
    </location>
</feature>
<dbReference type="NCBIfam" id="NF038027">
    <property type="entry name" value="TssQ_fam"/>
    <property type="match status" value="1"/>
</dbReference>
<keyword evidence="1" id="KW-0732">Signal</keyword>
<sequence length="137" mass="15013">MRTIFLSTLLAASLLAGCADMPDLFGSTPAQPHPRAESLSATREPAALREGIHLYNEGDFNGAIKRLSSREIANGSVNARVTALKYTAFSYCVTSRPSQCQRAFERAIKLDPRFDLEPGEHGHPLWGPVFAKAKNNR</sequence>
<dbReference type="PROSITE" id="PS51257">
    <property type="entry name" value="PROKAR_LIPOPROTEIN"/>
    <property type="match status" value="1"/>
</dbReference>
<evidence type="ECO:0000313" key="3">
    <source>
        <dbReference type="Proteomes" id="UP001205861"/>
    </source>
</evidence>
<dbReference type="RefSeq" id="WP_258855289.1">
    <property type="nucleotide sequence ID" value="NZ_JANUGV010000001.1"/>
</dbReference>
<proteinExistence type="predicted"/>
<dbReference type="EMBL" id="JANUGV010000001">
    <property type="protein sequence ID" value="MCS0607582.1"/>
    <property type="molecule type" value="Genomic_DNA"/>
</dbReference>
<reference evidence="2 3" key="1">
    <citation type="submission" date="2022-08" db="EMBL/GenBank/DDBJ databases">
        <title>Reclassification of Massilia species as members of the genera Telluria, Duganella, Pseudoduganella, Mokoshia gen. nov. and Zemynaea gen. nov. using orthogonal and non-orthogonal genome-based approaches.</title>
        <authorList>
            <person name="Bowman J.P."/>
        </authorList>
    </citation>
    <scope>NUCLEOTIDE SEQUENCE [LARGE SCALE GENOMIC DNA]</scope>
    <source>
        <strain evidence="2 3">JCM 31607</strain>
    </source>
</reference>
<evidence type="ECO:0000313" key="2">
    <source>
        <dbReference type="EMBL" id="MCS0607582.1"/>
    </source>
</evidence>
<dbReference type="Proteomes" id="UP001205861">
    <property type="component" value="Unassembled WGS sequence"/>
</dbReference>
<gene>
    <name evidence="2" type="ORF">NX773_05320</name>
</gene>